<reference evidence="2 3" key="1">
    <citation type="submission" date="2016-11" db="EMBL/GenBank/DDBJ databases">
        <authorList>
            <person name="Jaros S."/>
            <person name="Januszkiewicz K."/>
            <person name="Wedrychowicz H."/>
        </authorList>
    </citation>
    <scope>NUCLEOTIDE SEQUENCE [LARGE SCALE GENOMIC DNA]</scope>
    <source>
        <strain evidence="2 3">CGMCC 1.10681</strain>
    </source>
</reference>
<proteinExistence type="predicted"/>
<organism evidence="2 3">
    <name type="scientific">Gracilibacillus kekensis</name>
    <dbReference type="NCBI Taxonomy" id="1027249"/>
    <lineage>
        <taxon>Bacteria</taxon>
        <taxon>Bacillati</taxon>
        <taxon>Bacillota</taxon>
        <taxon>Bacilli</taxon>
        <taxon>Bacillales</taxon>
        <taxon>Bacillaceae</taxon>
        <taxon>Gracilibacillus</taxon>
    </lineage>
</organism>
<sequence>MKNNFIKSIIIGTFAGFVLGLLLWWMEKITGEKVYTLLLNVDFIFQGIRLSLWIEWLFHLIISWLLVYIYLIMLQFCKTWFRRLLLILLLSFLAASSYIPLTILAIKETPALTNGIAIMLWTMGHLFYGISVFYFSNFLHVHK</sequence>
<evidence type="ECO:0000313" key="2">
    <source>
        <dbReference type="EMBL" id="SHM42797.1"/>
    </source>
</evidence>
<dbReference type="AlphaFoldDB" id="A0A1M7IR23"/>
<evidence type="ECO:0000313" key="3">
    <source>
        <dbReference type="Proteomes" id="UP000184184"/>
    </source>
</evidence>
<dbReference type="EMBL" id="FRCZ01000001">
    <property type="protein sequence ID" value="SHM42797.1"/>
    <property type="molecule type" value="Genomic_DNA"/>
</dbReference>
<keyword evidence="1" id="KW-0472">Membrane</keyword>
<keyword evidence="1" id="KW-1133">Transmembrane helix</keyword>
<feature type="transmembrane region" description="Helical" evidence="1">
    <location>
        <begin position="118"/>
        <end position="139"/>
    </location>
</feature>
<dbReference type="OrthoDB" id="1443299at2"/>
<feature type="transmembrane region" description="Helical" evidence="1">
    <location>
        <begin position="60"/>
        <end position="77"/>
    </location>
</feature>
<evidence type="ECO:0000256" key="1">
    <source>
        <dbReference type="SAM" id="Phobius"/>
    </source>
</evidence>
<dbReference type="Proteomes" id="UP000184184">
    <property type="component" value="Unassembled WGS sequence"/>
</dbReference>
<feature type="transmembrane region" description="Helical" evidence="1">
    <location>
        <begin position="84"/>
        <end position="106"/>
    </location>
</feature>
<accession>A0A1M7IR23</accession>
<feature type="transmembrane region" description="Helical" evidence="1">
    <location>
        <begin position="6"/>
        <end position="25"/>
    </location>
</feature>
<keyword evidence="1" id="KW-0812">Transmembrane</keyword>
<keyword evidence="3" id="KW-1185">Reference proteome</keyword>
<dbReference type="RefSeq" id="WP_073198678.1">
    <property type="nucleotide sequence ID" value="NZ_FRCZ01000001.1"/>
</dbReference>
<protein>
    <submittedName>
        <fullName evidence="2">Uncharacterized protein</fullName>
    </submittedName>
</protein>
<gene>
    <name evidence="2" type="ORF">SAMN05216179_0119</name>
</gene>
<name>A0A1M7IR23_9BACI</name>